<feature type="compositionally biased region" description="Polar residues" evidence="1">
    <location>
        <begin position="687"/>
        <end position="698"/>
    </location>
</feature>
<feature type="compositionally biased region" description="Polar residues" evidence="1">
    <location>
        <begin position="24"/>
        <end position="43"/>
    </location>
</feature>
<reference evidence="2" key="1">
    <citation type="submission" date="2020-01" db="EMBL/GenBank/DDBJ databases">
        <title>Identification and distribution of gene clusters putatively required for synthesis of sphingolipid metabolism inhibitors in phylogenetically diverse species of the filamentous fungus Fusarium.</title>
        <authorList>
            <person name="Kim H.-S."/>
            <person name="Busman M."/>
            <person name="Brown D.W."/>
            <person name="Divon H."/>
            <person name="Uhlig S."/>
            <person name="Proctor R.H."/>
        </authorList>
    </citation>
    <scope>NUCLEOTIDE SEQUENCE</scope>
    <source>
        <strain evidence="2">NRRL 53441</strain>
    </source>
</reference>
<protein>
    <recommendedName>
        <fullName evidence="4">C2H2-type domain-containing protein</fullName>
    </recommendedName>
</protein>
<dbReference type="PANTHER" id="PTHR38166">
    <property type="entry name" value="C2H2-TYPE DOMAIN-CONTAINING PROTEIN-RELATED"/>
    <property type="match status" value="1"/>
</dbReference>
<feature type="region of interest" description="Disordered" evidence="1">
    <location>
        <begin position="1"/>
        <end position="48"/>
    </location>
</feature>
<accession>A0A8H4NT41</accession>
<comment type="caution">
    <text evidence="2">The sequence shown here is derived from an EMBL/GenBank/DDBJ whole genome shotgun (WGS) entry which is preliminary data.</text>
</comment>
<dbReference type="EMBL" id="JAADJG010000253">
    <property type="protein sequence ID" value="KAF4450194.1"/>
    <property type="molecule type" value="Genomic_DNA"/>
</dbReference>
<dbReference type="AlphaFoldDB" id="A0A8H4NT41"/>
<feature type="compositionally biased region" description="Polar residues" evidence="1">
    <location>
        <begin position="344"/>
        <end position="358"/>
    </location>
</feature>
<gene>
    <name evidence="2" type="ORF">F53441_6628</name>
</gene>
<feature type="region of interest" description="Disordered" evidence="1">
    <location>
        <begin position="669"/>
        <end position="698"/>
    </location>
</feature>
<proteinExistence type="predicted"/>
<dbReference type="PANTHER" id="PTHR38166:SF1">
    <property type="entry name" value="C2H2-TYPE DOMAIN-CONTAINING PROTEIN"/>
    <property type="match status" value="1"/>
</dbReference>
<sequence length="698" mass="78870">MYPTDSAPSLWISDRGTNDPPDISTASGSTYIRKSSPQTSTCGSPGAEQTRVAPAPLVCEFIGFSNCDKAFNSGDEAGWIAHIAKDHLIYRASSHSQTDTEACYRKRMHHIAKHLRNGLSGSQMRPDFFLLDHLHKYRLIDDEMFCKAQAYHEAPIPSLQSQASIALTTGPQQIPRRYPAGCSTDILAKDCKPGSNIGPENRPPKLSSIACSSNNSASLNDIWEGKLPSHNTIQSPMVKLETNLSEEAVETFTMRSSPNYSQQYTLPILSKLPEDLESSVSSQTPQSDASSSVTETYIGERKKQIVNSIVSNVTQWLRSMFDSCRKNAGGNSAGGSGTPDESRGSSNKAKSTNLIKPSNQKRKLTQMDNGETDDDNEEGRREGGQSGKRPIQNHENRKYACPYFKYNPTKYKDWRVCPGPGWTDVHRVKEHLYRRHRQPKYRCGRCWQPFKDEQCYMDHLRTEEACPLREMEHVEGFDAAQERSLKSRKRPERELSENDKWRRVFKILFPHVLDDDIPSPFYEYVQTCQKEDSHQHSESDYLAQCEDYMVREVPQRLRQALGRELDRDLTIVEESLRRKAGDWVKTLLEEAFRELRQNRGSDSSSQPLGANEEIAFPMEGPSLQAGSSESSNQRENEAWPSFDFGSFDPFTFLGESEFAFDNGGLLEDLLRPEDGDDSATRKLSDSGYVSHSSMQFEK</sequence>
<name>A0A8H4NT41_9HYPO</name>
<evidence type="ECO:0008006" key="4">
    <source>
        <dbReference type="Google" id="ProtNLM"/>
    </source>
</evidence>
<feature type="region of interest" description="Disordered" evidence="1">
    <location>
        <begin position="276"/>
        <end position="295"/>
    </location>
</feature>
<feature type="region of interest" description="Disordered" evidence="1">
    <location>
        <begin position="328"/>
        <end position="394"/>
    </location>
</feature>
<dbReference type="OrthoDB" id="4738706at2759"/>
<dbReference type="Proteomes" id="UP000605986">
    <property type="component" value="Unassembled WGS sequence"/>
</dbReference>
<evidence type="ECO:0000256" key="1">
    <source>
        <dbReference type="SAM" id="MobiDB-lite"/>
    </source>
</evidence>
<feature type="compositionally biased region" description="Low complexity" evidence="1">
    <location>
        <begin position="278"/>
        <end position="292"/>
    </location>
</feature>
<keyword evidence="3" id="KW-1185">Reference proteome</keyword>
<evidence type="ECO:0000313" key="3">
    <source>
        <dbReference type="Proteomes" id="UP000605986"/>
    </source>
</evidence>
<evidence type="ECO:0000313" key="2">
    <source>
        <dbReference type="EMBL" id="KAF4450194.1"/>
    </source>
</evidence>
<organism evidence="2 3">
    <name type="scientific">Fusarium austroafricanum</name>
    <dbReference type="NCBI Taxonomy" id="2364996"/>
    <lineage>
        <taxon>Eukaryota</taxon>
        <taxon>Fungi</taxon>
        <taxon>Dikarya</taxon>
        <taxon>Ascomycota</taxon>
        <taxon>Pezizomycotina</taxon>
        <taxon>Sordariomycetes</taxon>
        <taxon>Hypocreomycetidae</taxon>
        <taxon>Hypocreales</taxon>
        <taxon>Nectriaceae</taxon>
        <taxon>Fusarium</taxon>
        <taxon>Fusarium concolor species complex</taxon>
    </lineage>
</organism>
<feature type="compositionally biased region" description="Basic and acidic residues" evidence="1">
    <location>
        <begin position="669"/>
        <end position="684"/>
    </location>
</feature>